<dbReference type="InterPro" id="IPR009050">
    <property type="entry name" value="Globin-like_sf"/>
</dbReference>
<evidence type="ECO:0000313" key="7">
    <source>
        <dbReference type="EMBL" id="MFD1587232.1"/>
    </source>
</evidence>
<keyword evidence="3" id="KW-0349">Heme</keyword>
<dbReference type="InterPro" id="IPR016339">
    <property type="entry name" value="Hemoglobin_trunc_I"/>
</dbReference>
<dbReference type="Pfam" id="PF01152">
    <property type="entry name" value="Bac_globin"/>
    <property type="match status" value="1"/>
</dbReference>
<keyword evidence="2" id="KW-0813">Transport</keyword>
<name>A0ABD6CDC4_9EURY</name>
<evidence type="ECO:0000256" key="6">
    <source>
        <dbReference type="ARBA" id="ARBA00034496"/>
    </source>
</evidence>
<dbReference type="RefSeq" id="WP_247374322.1">
    <property type="nucleotide sequence ID" value="NZ_JALLGV010000001.1"/>
</dbReference>
<dbReference type="EMBL" id="JBHUDJ010000003">
    <property type="protein sequence ID" value="MFD1587232.1"/>
    <property type="molecule type" value="Genomic_DNA"/>
</dbReference>
<dbReference type="InterPro" id="IPR001486">
    <property type="entry name" value="Hemoglobin_trunc"/>
</dbReference>
<comment type="similarity">
    <text evidence="6">Belongs to the truncated hemoglobin family. Group II subfamily.</text>
</comment>
<dbReference type="InterPro" id="IPR012292">
    <property type="entry name" value="Globin/Proto"/>
</dbReference>
<comment type="similarity">
    <text evidence="1">Belongs to the truncated hemoglobin family. Group I subfamily.</text>
</comment>
<sequence length="126" mass="13871">MTADETLYERLGGREAIRAVVDDFYARLLADDELGPFFADTDMESLKEHQTDYLCEAAGGPAEYTGPDIRTAHLHVPFTEALLDRSIEHLLASLDEFDVTGEDREAVVGAITTHADDLLATADENE</sequence>
<reference evidence="7 8" key="1">
    <citation type="journal article" date="2019" name="Int. J. Syst. Evol. Microbiol.">
        <title>The Global Catalogue of Microorganisms (GCM) 10K type strain sequencing project: providing services to taxonomists for standard genome sequencing and annotation.</title>
        <authorList>
            <consortium name="The Broad Institute Genomics Platform"/>
            <consortium name="The Broad Institute Genome Sequencing Center for Infectious Disease"/>
            <person name="Wu L."/>
            <person name="Ma J."/>
        </authorList>
    </citation>
    <scope>NUCLEOTIDE SEQUENCE [LARGE SCALE GENOMIC DNA]</scope>
    <source>
        <strain evidence="7 8">CGMCC 1.12125</strain>
    </source>
</reference>
<evidence type="ECO:0000256" key="1">
    <source>
        <dbReference type="ARBA" id="ARBA00009660"/>
    </source>
</evidence>
<dbReference type="Gene3D" id="1.10.490.10">
    <property type="entry name" value="Globins"/>
    <property type="match status" value="1"/>
</dbReference>
<accession>A0ABD6CDC4</accession>
<proteinExistence type="inferred from homology"/>
<dbReference type="PIRSF" id="PIRSF002030">
    <property type="entry name" value="Globin_Protozoa/Cyanobacteria"/>
    <property type="match status" value="1"/>
</dbReference>
<comment type="caution">
    <text evidence="7">The sequence shown here is derived from an EMBL/GenBank/DDBJ whole genome shotgun (WGS) entry which is preliminary data.</text>
</comment>
<dbReference type="InterPro" id="IPR044203">
    <property type="entry name" value="GlbO/GLB3-like"/>
</dbReference>
<dbReference type="Proteomes" id="UP001597119">
    <property type="component" value="Unassembled WGS sequence"/>
</dbReference>
<evidence type="ECO:0000313" key="8">
    <source>
        <dbReference type="Proteomes" id="UP001597119"/>
    </source>
</evidence>
<evidence type="ECO:0000256" key="2">
    <source>
        <dbReference type="ARBA" id="ARBA00022448"/>
    </source>
</evidence>
<evidence type="ECO:0000256" key="5">
    <source>
        <dbReference type="ARBA" id="ARBA00023004"/>
    </source>
</evidence>
<keyword evidence="8" id="KW-1185">Reference proteome</keyword>
<gene>
    <name evidence="7" type="ORF">ACFR9U_09570</name>
</gene>
<dbReference type="SUPFAM" id="SSF46458">
    <property type="entry name" value="Globin-like"/>
    <property type="match status" value="1"/>
</dbReference>
<evidence type="ECO:0000256" key="4">
    <source>
        <dbReference type="ARBA" id="ARBA00022723"/>
    </source>
</evidence>
<dbReference type="AlphaFoldDB" id="A0ABD6CDC4"/>
<organism evidence="7 8">
    <name type="scientific">Halorientalis brevis</name>
    <dbReference type="NCBI Taxonomy" id="1126241"/>
    <lineage>
        <taxon>Archaea</taxon>
        <taxon>Methanobacteriati</taxon>
        <taxon>Methanobacteriota</taxon>
        <taxon>Stenosarchaea group</taxon>
        <taxon>Halobacteria</taxon>
        <taxon>Halobacteriales</taxon>
        <taxon>Haloarculaceae</taxon>
        <taxon>Halorientalis</taxon>
    </lineage>
</organism>
<protein>
    <submittedName>
        <fullName evidence="7">Truncated hemoglobin</fullName>
    </submittedName>
</protein>
<keyword evidence="5" id="KW-0408">Iron</keyword>
<dbReference type="PANTHER" id="PTHR47366">
    <property type="entry name" value="TWO-ON-TWO HEMOGLOBIN-3"/>
    <property type="match status" value="1"/>
</dbReference>
<dbReference type="GO" id="GO:0046872">
    <property type="term" value="F:metal ion binding"/>
    <property type="evidence" value="ECO:0007669"/>
    <property type="project" value="UniProtKB-KW"/>
</dbReference>
<keyword evidence="4" id="KW-0479">Metal-binding</keyword>
<evidence type="ECO:0000256" key="3">
    <source>
        <dbReference type="ARBA" id="ARBA00022617"/>
    </source>
</evidence>
<dbReference type="CDD" id="cd00454">
    <property type="entry name" value="TrHb1_N"/>
    <property type="match status" value="1"/>
</dbReference>